<accession>A0AAU7NIJ6</accession>
<dbReference type="EMBL" id="PP869314">
    <property type="protein sequence ID" value="XBR32800.1"/>
    <property type="molecule type" value="Genomic_RNA"/>
</dbReference>
<keyword evidence="1" id="KW-0812">Transmembrane</keyword>
<evidence type="ECO:0000313" key="2">
    <source>
        <dbReference type="EMBL" id="XBR32800.1"/>
    </source>
</evidence>
<feature type="transmembrane region" description="Helical" evidence="1">
    <location>
        <begin position="6"/>
        <end position="29"/>
    </location>
</feature>
<keyword evidence="1" id="KW-1133">Transmembrane helix</keyword>
<reference evidence="2" key="1">
    <citation type="submission" date="2024-06" db="EMBL/GenBank/DDBJ databases">
        <title>Olive leaf mottling virus (OLMV): a new member of the genus Olivavirus in the family Closteroviridae.</title>
        <authorList>
            <person name="Ruiz-Garcia A.B."/>
            <person name="Olmos A."/>
        </authorList>
    </citation>
    <scope>NUCLEOTIDE SEQUENCE</scope>
    <source>
        <strain evidence="2">OLMV158</strain>
    </source>
</reference>
<proteinExistence type="predicted"/>
<protein>
    <submittedName>
        <fullName evidence="2">P7</fullName>
    </submittedName>
</protein>
<sequence>MWPEFRFIFASLLSTLGFTFVVIIFYLLFHFKKVVEKAFRSHRDSAPLSGYPNTDHLRGASA</sequence>
<name>A0AAU7NIJ6_9CLOS</name>
<organism evidence="2">
    <name type="scientific">Olive leaf mottling virus</name>
    <dbReference type="NCBI Taxonomy" id="3162628"/>
    <lineage>
        <taxon>Viruses</taxon>
        <taxon>Riboviria</taxon>
        <taxon>Orthornavirae</taxon>
        <taxon>Kitrinoviricota</taxon>
        <taxon>Alsuviricetes</taxon>
        <taxon>Martellivirales</taxon>
        <taxon>Closteroviridae</taxon>
        <taxon>Olivavirus</taxon>
    </lineage>
</organism>
<keyword evidence="1" id="KW-0472">Membrane</keyword>
<evidence type="ECO:0000256" key="1">
    <source>
        <dbReference type="SAM" id="Phobius"/>
    </source>
</evidence>